<dbReference type="SUPFAM" id="SSF46785">
    <property type="entry name" value="Winged helix' DNA-binding domain"/>
    <property type="match status" value="1"/>
</dbReference>
<dbReference type="Pfam" id="PF08327">
    <property type="entry name" value="AHSA1"/>
    <property type="match status" value="1"/>
</dbReference>
<name>A0A0F5L295_9HYPH</name>
<dbReference type="InterPro" id="IPR051081">
    <property type="entry name" value="HTH_MetalResp_TranReg"/>
</dbReference>
<gene>
    <name evidence="6" type="ORF">VW29_19820</name>
</gene>
<dbReference type="Gene3D" id="1.10.10.10">
    <property type="entry name" value="Winged helix-like DNA-binding domain superfamily/Winged helix DNA-binding domain"/>
    <property type="match status" value="1"/>
</dbReference>
<dbReference type="STRING" id="1121477.SAMN02745223_03422"/>
<dbReference type="Gene3D" id="3.30.530.20">
    <property type="match status" value="1"/>
</dbReference>
<organism evidence="6 7">
    <name type="scientific">Devosia limi DSM 17137</name>
    <dbReference type="NCBI Taxonomy" id="1121477"/>
    <lineage>
        <taxon>Bacteria</taxon>
        <taxon>Pseudomonadati</taxon>
        <taxon>Pseudomonadota</taxon>
        <taxon>Alphaproteobacteria</taxon>
        <taxon>Hyphomicrobiales</taxon>
        <taxon>Devosiaceae</taxon>
        <taxon>Devosia</taxon>
    </lineage>
</organism>
<dbReference type="InterPro" id="IPR036388">
    <property type="entry name" value="WH-like_DNA-bd_sf"/>
</dbReference>
<dbReference type="EMBL" id="LAJF01000152">
    <property type="protein sequence ID" value="KKB76329.1"/>
    <property type="molecule type" value="Genomic_DNA"/>
</dbReference>
<evidence type="ECO:0000256" key="1">
    <source>
        <dbReference type="ARBA" id="ARBA00006817"/>
    </source>
</evidence>
<keyword evidence="4" id="KW-0804">Transcription</keyword>
<dbReference type="Proteomes" id="UP000033608">
    <property type="component" value="Unassembled WGS sequence"/>
</dbReference>
<dbReference type="InterPro" id="IPR036390">
    <property type="entry name" value="WH_DNA-bd_sf"/>
</dbReference>
<dbReference type="CDD" id="cd07814">
    <property type="entry name" value="SRPBCC_CalC_Aha1-like"/>
    <property type="match status" value="1"/>
</dbReference>
<accession>A0A0F5L295</accession>
<proteinExistence type="inferred from homology"/>
<protein>
    <submittedName>
        <fullName evidence="6">ArsR family transcriptional regulator</fullName>
    </submittedName>
</protein>
<evidence type="ECO:0000256" key="3">
    <source>
        <dbReference type="ARBA" id="ARBA00023125"/>
    </source>
</evidence>
<dbReference type="RefSeq" id="WP_046137025.1">
    <property type="nucleotide sequence ID" value="NZ_FQVC01000012.1"/>
</dbReference>
<dbReference type="Pfam" id="PF01022">
    <property type="entry name" value="HTH_5"/>
    <property type="match status" value="1"/>
</dbReference>
<dbReference type="InterPro" id="IPR023393">
    <property type="entry name" value="START-like_dom_sf"/>
</dbReference>
<reference evidence="6 7" key="1">
    <citation type="submission" date="2015-03" db="EMBL/GenBank/DDBJ databases">
        <authorList>
            <person name="Hassan Y.I."/>
            <person name="Lepp D."/>
            <person name="Zhou T."/>
        </authorList>
    </citation>
    <scope>NUCLEOTIDE SEQUENCE [LARGE SCALE GENOMIC DNA]</scope>
    <source>
        <strain evidence="6 7">DSM 17137</strain>
    </source>
</reference>
<dbReference type="PATRIC" id="fig|1121477.3.peg.745"/>
<dbReference type="GO" id="GO:0003677">
    <property type="term" value="F:DNA binding"/>
    <property type="evidence" value="ECO:0007669"/>
    <property type="project" value="UniProtKB-KW"/>
</dbReference>
<keyword evidence="2" id="KW-0805">Transcription regulation</keyword>
<evidence type="ECO:0000313" key="6">
    <source>
        <dbReference type="EMBL" id="KKB76329.1"/>
    </source>
</evidence>
<sequence>MDMILAALADSARWRILELLAERPRSVGELAELTGARQPQTTKHLQTLGKAGLVTMVPLGQRRVYAMTTGPLLAVQQRLGELVAVAEIHGGEIDVVMRYRAAIEADRAKADGERWADGRSFVFERRLDAPPELVWQHWVDAERLASWWAPPSMTVTECELEPRPGGRAVLEYRDAEGRYRSEGRVEAAEAPDHLVFGLSVLDAAGAIFFTGHYDLRLAAVAGGTTLQLGLRITETSVAALPYIAGIETGWGQVLDQLTGAIATFQNTGASQ</sequence>
<keyword evidence="7" id="KW-1185">Reference proteome</keyword>
<dbReference type="PANTHER" id="PTHR33154:SF33">
    <property type="entry name" value="TRANSCRIPTIONAL REPRESSOR SDPR"/>
    <property type="match status" value="1"/>
</dbReference>
<dbReference type="PANTHER" id="PTHR33154">
    <property type="entry name" value="TRANSCRIPTIONAL REGULATOR, ARSR FAMILY"/>
    <property type="match status" value="1"/>
</dbReference>
<dbReference type="InterPro" id="IPR011991">
    <property type="entry name" value="ArsR-like_HTH"/>
</dbReference>
<dbReference type="InterPro" id="IPR013538">
    <property type="entry name" value="ASHA1/2-like_C"/>
</dbReference>
<keyword evidence="3" id="KW-0238">DNA-binding</keyword>
<evidence type="ECO:0000313" key="7">
    <source>
        <dbReference type="Proteomes" id="UP000033608"/>
    </source>
</evidence>
<comment type="similarity">
    <text evidence="1">Belongs to the AHA1 family.</text>
</comment>
<dbReference type="InterPro" id="IPR001845">
    <property type="entry name" value="HTH_ArsR_DNA-bd_dom"/>
</dbReference>
<evidence type="ECO:0000256" key="2">
    <source>
        <dbReference type="ARBA" id="ARBA00023015"/>
    </source>
</evidence>
<dbReference type="NCBIfam" id="NF033788">
    <property type="entry name" value="HTH_metalloreg"/>
    <property type="match status" value="1"/>
</dbReference>
<comment type="caution">
    <text evidence="6">The sequence shown here is derived from an EMBL/GenBank/DDBJ whole genome shotgun (WGS) entry which is preliminary data.</text>
</comment>
<evidence type="ECO:0000256" key="4">
    <source>
        <dbReference type="ARBA" id="ARBA00023163"/>
    </source>
</evidence>
<dbReference type="SMART" id="SM00418">
    <property type="entry name" value="HTH_ARSR"/>
    <property type="match status" value="1"/>
</dbReference>
<dbReference type="PROSITE" id="PS50987">
    <property type="entry name" value="HTH_ARSR_2"/>
    <property type="match status" value="1"/>
</dbReference>
<dbReference type="OrthoDB" id="9805228at2"/>
<dbReference type="PRINTS" id="PR00778">
    <property type="entry name" value="HTHARSR"/>
</dbReference>
<dbReference type="GO" id="GO:0003700">
    <property type="term" value="F:DNA-binding transcription factor activity"/>
    <property type="evidence" value="ECO:0007669"/>
    <property type="project" value="InterPro"/>
</dbReference>
<dbReference type="SUPFAM" id="SSF55961">
    <property type="entry name" value="Bet v1-like"/>
    <property type="match status" value="1"/>
</dbReference>
<evidence type="ECO:0000259" key="5">
    <source>
        <dbReference type="PROSITE" id="PS50987"/>
    </source>
</evidence>
<dbReference type="AlphaFoldDB" id="A0A0F5L295"/>
<feature type="domain" description="HTH arsR-type" evidence="5">
    <location>
        <begin position="1"/>
        <end position="94"/>
    </location>
</feature>
<dbReference type="CDD" id="cd00090">
    <property type="entry name" value="HTH_ARSR"/>
    <property type="match status" value="1"/>
</dbReference>